<reference evidence="1 2" key="1">
    <citation type="submission" date="2023-11" db="EMBL/GenBank/DDBJ databases">
        <title>Halocaridina rubra genome assembly.</title>
        <authorList>
            <person name="Smith C."/>
        </authorList>
    </citation>
    <scope>NUCLEOTIDE SEQUENCE [LARGE SCALE GENOMIC DNA]</scope>
    <source>
        <strain evidence="1">EP-1</strain>
        <tissue evidence="1">Whole</tissue>
    </source>
</reference>
<evidence type="ECO:0000313" key="2">
    <source>
        <dbReference type="Proteomes" id="UP001381693"/>
    </source>
</evidence>
<comment type="caution">
    <text evidence="1">The sequence shown here is derived from an EMBL/GenBank/DDBJ whole genome shotgun (WGS) entry which is preliminary data.</text>
</comment>
<proteinExistence type="predicted"/>
<sequence length="93" mass="9731">MSADITLSRKPGSVFNYTCLAPYYAEKTSGSISGSSVCSETGDPANPYAWDVVPSLPCEFTCPAPFSVAADSASCYWLSDVPEPKGIVGAALR</sequence>
<keyword evidence="2" id="KW-1185">Reference proteome</keyword>
<dbReference type="EMBL" id="JAXCGZ010019018">
    <property type="protein sequence ID" value="KAK7066792.1"/>
    <property type="molecule type" value="Genomic_DNA"/>
</dbReference>
<name>A0AAN8WIE4_HALRR</name>
<accession>A0AAN8WIE4</accession>
<dbReference type="Proteomes" id="UP001381693">
    <property type="component" value="Unassembled WGS sequence"/>
</dbReference>
<organism evidence="1 2">
    <name type="scientific">Halocaridina rubra</name>
    <name type="common">Hawaiian red shrimp</name>
    <dbReference type="NCBI Taxonomy" id="373956"/>
    <lineage>
        <taxon>Eukaryota</taxon>
        <taxon>Metazoa</taxon>
        <taxon>Ecdysozoa</taxon>
        <taxon>Arthropoda</taxon>
        <taxon>Crustacea</taxon>
        <taxon>Multicrustacea</taxon>
        <taxon>Malacostraca</taxon>
        <taxon>Eumalacostraca</taxon>
        <taxon>Eucarida</taxon>
        <taxon>Decapoda</taxon>
        <taxon>Pleocyemata</taxon>
        <taxon>Caridea</taxon>
        <taxon>Atyoidea</taxon>
        <taxon>Atyidae</taxon>
        <taxon>Halocaridina</taxon>
    </lineage>
</organism>
<dbReference type="AlphaFoldDB" id="A0AAN8WIE4"/>
<evidence type="ECO:0000313" key="1">
    <source>
        <dbReference type="EMBL" id="KAK7066792.1"/>
    </source>
</evidence>
<protein>
    <submittedName>
        <fullName evidence="1">Uncharacterized protein</fullName>
    </submittedName>
</protein>
<gene>
    <name evidence="1" type="ORF">SK128_022459</name>
</gene>